<evidence type="ECO:0000259" key="6">
    <source>
        <dbReference type="PROSITE" id="PS50043"/>
    </source>
</evidence>
<dbReference type="Pfam" id="PF00072">
    <property type="entry name" value="Response_reg"/>
    <property type="match status" value="1"/>
</dbReference>
<dbReference type="InterPro" id="IPR011006">
    <property type="entry name" value="CheY-like_superfamily"/>
</dbReference>
<dbReference type="OrthoDB" id="9780312at2"/>
<evidence type="ECO:0000256" key="2">
    <source>
        <dbReference type="ARBA" id="ARBA00023015"/>
    </source>
</evidence>
<dbReference type="PRINTS" id="PR00038">
    <property type="entry name" value="HTHLUXR"/>
</dbReference>
<dbReference type="AlphaFoldDB" id="A0A5K7Z821"/>
<dbReference type="GO" id="GO:0003677">
    <property type="term" value="F:DNA binding"/>
    <property type="evidence" value="ECO:0007669"/>
    <property type="project" value="UniProtKB-KW"/>
</dbReference>
<dbReference type="Gene3D" id="3.40.50.2300">
    <property type="match status" value="1"/>
</dbReference>
<dbReference type="RefSeq" id="WP_155306844.1">
    <property type="nucleotide sequence ID" value="NZ_AP021875.1"/>
</dbReference>
<proteinExistence type="predicted"/>
<keyword evidence="2" id="KW-0805">Transcription regulation</keyword>
<dbReference type="PROSITE" id="PS50043">
    <property type="entry name" value="HTH_LUXR_2"/>
    <property type="match status" value="1"/>
</dbReference>
<keyword evidence="4" id="KW-0804">Transcription</keyword>
<evidence type="ECO:0000256" key="4">
    <source>
        <dbReference type="ARBA" id="ARBA00023163"/>
    </source>
</evidence>
<feature type="domain" description="Response regulatory" evidence="7">
    <location>
        <begin position="6"/>
        <end position="122"/>
    </location>
</feature>
<dbReference type="InterPro" id="IPR058245">
    <property type="entry name" value="NreC/VraR/RcsB-like_REC"/>
</dbReference>
<dbReference type="PANTHER" id="PTHR43214">
    <property type="entry name" value="TWO-COMPONENT RESPONSE REGULATOR"/>
    <property type="match status" value="1"/>
</dbReference>
<evidence type="ECO:0000313" key="9">
    <source>
        <dbReference type="Proteomes" id="UP000427769"/>
    </source>
</evidence>
<dbReference type="Proteomes" id="UP000427769">
    <property type="component" value="Chromosome"/>
</dbReference>
<dbReference type="PROSITE" id="PS50110">
    <property type="entry name" value="RESPONSE_REGULATORY"/>
    <property type="match status" value="1"/>
</dbReference>
<reference evidence="8 9" key="1">
    <citation type="submission" date="2019-11" db="EMBL/GenBank/DDBJ databases">
        <title>Comparative genomics of hydrocarbon-degrading Desulfosarcina strains.</title>
        <authorList>
            <person name="Watanabe M."/>
            <person name="Kojima H."/>
            <person name="Fukui M."/>
        </authorList>
    </citation>
    <scope>NUCLEOTIDE SEQUENCE [LARGE SCALE GENOMIC DNA]</scope>
    <source>
        <strain evidence="8 9">PP31</strain>
    </source>
</reference>
<dbReference type="CDD" id="cd17535">
    <property type="entry name" value="REC_NarL-like"/>
    <property type="match status" value="1"/>
</dbReference>
<dbReference type="InterPro" id="IPR001789">
    <property type="entry name" value="Sig_transdc_resp-reg_receiver"/>
</dbReference>
<organism evidence="8 9">
    <name type="scientific">Desulfosarcina widdelii</name>
    <dbReference type="NCBI Taxonomy" id="947919"/>
    <lineage>
        <taxon>Bacteria</taxon>
        <taxon>Pseudomonadati</taxon>
        <taxon>Thermodesulfobacteriota</taxon>
        <taxon>Desulfobacteria</taxon>
        <taxon>Desulfobacterales</taxon>
        <taxon>Desulfosarcinaceae</taxon>
        <taxon>Desulfosarcina</taxon>
    </lineage>
</organism>
<dbReference type="PANTHER" id="PTHR43214:SF41">
    <property type="entry name" value="NITRATE_NITRITE RESPONSE REGULATOR PROTEIN NARP"/>
    <property type="match status" value="1"/>
</dbReference>
<keyword evidence="3 8" id="KW-0238">DNA-binding</keyword>
<keyword evidence="1 5" id="KW-0597">Phosphoprotein</keyword>
<feature type="modified residue" description="4-aspartylphosphate" evidence="5">
    <location>
        <position position="57"/>
    </location>
</feature>
<dbReference type="InterPro" id="IPR016032">
    <property type="entry name" value="Sig_transdc_resp-reg_C-effctor"/>
</dbReference>
<gene>
    <name evidence="8" type="ORF">DSCW_55990</name>
</gene>
<protein>
    <submittedName>
        <fullName evidence="8">DNA-binding response regulator</fullName>
    </submittedName>
</protein>
<evidence type="ECO:0000256" key="3">
    <source>
        <dbReference type="ARBA" id="ARBA00023125"/>
    </source>
</evidence>
<evidence type="ECO:0000256" key="1">
    <source>
        <dbReference type="ARBA" id="ARBA00022553"/>
    </source>
</evidence>
<dbReference type="InterPro" id="IPR039420">
    <property type="entry name" value="WalR-like"/>
</dbReference>
<evidence type="ECO:0000313" key="8">
    <source>
        <dbReference type="EMBL" id="BBO78182.1"/>
    </source>
</evidence>
<dbReference type="Pfam" id="PF00196">
    <property type="entry name" value="GerE"/>
    <property type="match status" value="1"/>
</dbReference>
<accession>A0A5K7Z821</accession>
<dbReference type="InterPro" id="IPR000792">
    <property type="entry name" value="Tscrpt_reg_LuxR_C"/>
</dbReference>
<dbReference type="CDD" id="cd06170">
    <property type="entry name" value="LuxR_C_like"/>
    <property type="match status" value="1"/>
</dbReference>
<evidence type="ECO:0000256" key="5">
    <source>
        <dbReference type="PROSITE-ProRule" id="PRU00169"/>
    </source>
</evidence>
<dbReference type="SUPFAM" id="SSF46894">
    <property type="entry name" value="C-terminal effector domain of the bipartite response regulators"/>
    <property type="match status" value="1"/>
</dbReference>
<name>A0A5K7Z821_9BACT</name>
<feature type="domain" description="HTH luxR-type" evidence="6">
    <location>
        <begin position="149"/>
        <end position="214"/>
    </location>
</feature>
<keyword evidence="9" id="KW-1185">Reference proteome</keyword>
<evidence type="ECO:0000259" key="7">
    <source>
        <dbReference type="PROSITE" id="PS50110"/>
    </source>
</evidence>
<dbReference type="SMART" id="SM00448">
    <property type="entry name" value="REC"/>
    <property type="match status" value="1"/>
</dbReference>
<dbReference type="PROSITE" id="PS00622">
    <property type="entry name" value="HTH_LUXR_1"/>
    <property type="match status" value="1"/>
</dbReference>
<dbReference type="GO" id="GO:0006355">
    <property type="term" value="P:regulation of DNA-templated transcription"/>
    <property type="evidence" value="ECO:0007669"/>
    <property type="project" value="InterPro"/>
</dbReference>
<dbReference type="KEGG" id="dwd:DSCW_55990"/>
<dbReference type="SUPFAM" id="SSF52172">
    <property type="entry name" value="CheY-like"/>
    <property type="match status" value="1"/>
</dbReference>
<dbReference type="EMBL" id="AP021875">
    <property type="protein sequence ID" value="BBO78182.1"/>
    <property type="molecule type" value="Genomic_DNA"/>
</dbReference>
<sequence length="220" mass="24836">MDRKHHIFIVEDHQLFREGLKSMLNGREDFEVVGEAEDGLEAVRKIRKLKPDLVLLDLSMPKMGGISVMKEVKRELPDTRILALTIHESDQYVLEAFEAGTDGYCIKDASRQELILAVDSVLAGKTYISPGISGQVMEGYITGRKKMKKHSRWDTVTQREREVLKLLAEGHTNNEIADFLSISVKTVEKHRANLIGKLDLHNVAQLTSYAIEKGLIEPKT</sequence>
<dbReference type="GO" id="GO:0000160">
    <property type="term" value="P:phosphorelay signal transduction system"/>
    <property type="evidence" value="ECO:0007669"/>
    <property type="project" value="InterPro"/>
</dbReference>
<dbReference type="SMART" id="SM00421">
    <property type="entry name" value="HTH_LUXR"/>
    <property type="match status" value="1"/>
</dbReference>